<organism evidence="2 3">
    <name type="scientific">Heterodermia speciosa</name>
    <dbReference type="NCBI Taxonomy" id="116794"/>
    <lineage>
        <taxon>Eukaryota</taxon>
        <taxon>Fungi</taxon>
        <taxon>Dikarya</taxon>
        <taxon>Ascomycota</taxon>
        <taxon>Pezizomycotina</taxon>
        <taxon>Lecanoromycetes</taxon>
        <taxon>OSLEUM clade</taxon>
        <taxon>Lecanoromycetidae</taxon>
        <taxon>Caliciales</taxon>
        <taxon>Physciaceae</taxon>
        <taxon>Heterodermia</taxon>
    </lineage>
</organism>
<evidence type="ECO:0000313" key="2">
    <source>
        <dbReference type="EMBL" id="CAF9927968.1"/>
    </source>
</evidence>
<keyword evidence="3" id="KW-1185">Reference proteome</keyword>
<reference evidence="2" key="1">
    <citation type="submission" date="2021-03" db="EMBL/GenBank/DDBJ databases">
        <authorList>
            <person name="Tagirdzhanova G."/>
        </authorList>
    </citation>
    <scope>NUCLEOTIDE SEQUENCE</scope>
</reference>
<gene>
    <name evidence="2" type="ORF">HETSPECPRED_006716</name>
</gene>
<dbReference type="OrthoDB" id="5010675at2759"/>
<proteinExistence type="predicted"/>
<feature type="region of interest" description="Disordered" evidence="1">
    <location>
        <begin position="303"/>
        <end position="342"/>
    </location>
</feature>
<accession>A0A8H3IQQ3</accession>
<evidence type="ECO:0000313" key="3">
    <source>
        <dbReference type="Proteomes" id="UP000664521"/>
    </source>
</evidence>
<dbReference type="Proteomes" id="UP000664521">
    <property type="component" value="Unassembled WGS sequence"/>
</dbReference>
<comment type="caution">
    <text evidence="2">The sequence shown here is derived from an EMBL/GenBank/DDBJ whole genome shotgun (WGS) entry which is preliminary data.</text>
</comment>
<name>A0A8H3IQQ3_9LECA</name>
<evidence type="ECO:0000256" key="1">
    <source>
        <dbReference type="SAM" id="MobiDB-lite"/>
    </source>
</evidence>
<protein>
    <submittedName>
        <fullName evidence="2">Uncharacterized protein</fullName>
    </submittedName>
</protein>
<sequence length="519" mass="59272">MGSVQSTLRKSEQKPKKINDSNLFCSLPEELHQKIVKALDNTTNRSGKTQAIRSRAFLGDLKSLRLVSDLFSKSVFIQTTLFKQIQLVPGPDELRALTQNKIDRIVDYVEAVVFIAPPHSCVLPYEDFKQSALSQAMERYGNQNNILYTHSRVNMLPRWHHRGPQQPPDGISDQELRARYQNYYAHAKAPWLGRALIDAWVSALKVLPNVREIVIRSPRFVHQDIYHKVAAAQVGDEILTAGIAVLVAARPTVRNLKIVCLLTNDVIWEALPGWKALDLSQLQSFTFRPRLWRRIPGLNLPAVDASRTSGSNPTEEEKSEDENLSEQEYSSSGHEDDSEDEEPFKFTATCRLWNTQFSPVAAVLEKSAGSIEKLKYSCLIAMHWPGMEVIPLPKLRYLSLRGYAIRAYNLANWMAQMPSLEHFKLSRASTHYCRGLRNVFDAIRNHPNPMGMRVQLDNVHAARPISLDYHTKDSERFEQYATKDIENVEPVWDELDWSLGLYLSGKIGYNKCLRRYLES</sequence>
<dbReference type="AlphaFoldDB" id="A0A8H3IQQ3"/>
<dbReference type="EMBL" id="CAJPDS010000046">
    <property type="protein sequence ID" value="CAF9927968.1"/>
    <property type="molecule type" value="Genomic_DNA"/>
</dbReference>